<organism evidence="2 3">
    <name type="scientific">Haematococcus lacustris</name>
    <name type="common">Green alga</name>
    <name type="synonym">Haematococcus pluvialis</name>
    <dbReference type="NCBI Taxonomy" id="44745"/>
    <lineage>
        <taxon>Eukaryota</taxon>
        <taxon>Viridiplantae</taxon>
        <taxon>Chlorophyta</taxon>
        <taxon>core chlorophytes</taxon>
        <taxon>Chlorophyceae</taxon>
        <taxon>CS clade</taxon>
        <taxon>Chlamydomonadales</taxon>
        <taxon>Haematococcaceae</taxon>
        <taxon>Haematococcus</taxon>
    </lineage>
</organism>
<dbReference type="AlphaFoldDB" id="A0A699YZR3"/>
<accession>A0A699YZR3</accession>
<name>A0A699YZR3_HAELA</name>
<evidence type="ECO:0000313" key="2">
    <source>
        <dbReference type="EMBL" id="GFH12119.1"/>
    </source>
</evidence>
<dbReference type="EMBL" id="BLLF01000470">
    <property type="protein sequence ID" value="GFH12119.1"/>
    <property type="molecule type" value="Genomic_DNA"/>
</dbReference>
<feature type="non-terminal residue" evidence="2">
    <location>
        <position position="76"/>
    </location>
</feature>
<sequence length="76" mass="7806">MQMRDAFDKVIATNPVPYFIFAAGLVIGGLFASYDCGRFLTSLAGQAFGAATFLCAQAVDQALVGGAILASDAVAQ</sequence>
<keyword evidence="1" id="KW-0812">Transmembrane</keyword>
<feature type="transmembrane region" description="Helical" evidence="1">
    <location>
        <begin position="16"/>
        <end position="34"/>
    </location>
</feature>
<dbReference type="Proteomes" id="UP000485058">
    <property type="component" value="Unassembled WGS sequence"/>
</dbReference>
<gene>
    <name evidence="2" type="ORF">HaLaN_07751</name>
</gene>
<comment type="caution">
    <text evidence="2">The sequence shown here is derived from an EMBL/GenBank/DDBJ whole genome shotgun (WGS) entry which is preliminary data.</text>
</comment>
<keyword evidence="1" id="KW-0472">Membrane</keyword>
<reference evidence="2 3" key="1">
    <citation type="submission" date="2020-02" db="EMBL/GenBank/DDBJ databases">
        <title>Draft genome sequence of Haematococcus lacustris strain NIES-144.</title>
        <authorList>
            <person name="Morimoto D."/>
            <person name="Nakagawa S."/>
            <person name="Yoshida T."/>
            <person name="Sawayama S."/>
        </authorList>
    </citation>
    <scope>NUCLEOTIDE SEQUENCE [LARGE SCALE GENOMIC DNA]</scope>
    <source>
        <strain evidence="2 3">NIES-144</strain>
    </source>
</reference>
<protein>
    <submittedName>
        <fullName evidence="2">Cyclic nucleotide-binding domain-containing protein</fullName>
    </submittedName>
</protein>
<keyword evidence="3" id="KW-1185">Reference proteome</keyword>
<evidence type="ECO:0000256" key="1">
    <source>
        <dbReference type="SAM" id="Phobius"/>
    </source>
</evidence>
<evidence type="ECO:0000313" key="3">
    <source>
        <dbReference type="Proteomes" id="UP000485058"/>
    </source>
</evidence>
<keyword evidence="1" id="KW-1133">Transmembrane helix</keyword>
<proteinExistence type="predicted"/>
<feature type="non-terminal residue" evidence="2">
    <location>
        <position position="1"/>
    </location>
</feature>